<keyword evidence="11" id="KW-0472">Membrane</keyword>
<evidence type="ECO:0000313" key="14">
    <source>
        <dbReference type="Proteomes" id="UP000616114"/>
    </source>
</evidence>
<evidence type="ECO:0000256" key="6">
    <source>
        <dbReference type="ARBA" id="ARBA00023316"/>
    </source>
</evidence>
<dbReference type="GO" id="GO:0008800">
    <property type="term" value="F:beta-lactamase activity"/>
    <property type="evidence" value="ECO:0007669"/>
    <property type="project" value="InterPro"/>
</dbReference>
<dbReference type="GO" id="GO:0071555">
    <property type="term" value="P:cell wall organization"/>
    <property type="evidence" value="ECO:0007669"/>
    <property type="project" value="UniProtKB-KW"/>
</dbReference>
<evidence type="ECO:0000256" key="2">
    <source>
        <dbReference type="ARBA" id="ARBA00022729"/>
    </source>
</evidence>
<dbReference type="PANTHER" id="PTHR35333">
    <property type="entry name" value="BETA-LACTAMASE"/>
    <property type="match status" value="1"/>
</dbReference>
<feature type="region of interest" description="Disordered" evidence="10">
    <location>
        <begin position="306"/>
        <end position="326"/>
    </location>
</feature>
<sequence>MLIAPGQAASATPAGHGPSGSASGPLALAGPAPEQPAPEETTATYAPPEITDGGPAPQPPAGGWLVGDAETGEVWAGEHIEQPFAPASTLKLFSALALEPVLDKDEVYTATAEEVRVDGTKVGMVDGGEYTIDQLFHAMIMSSANDASYALAEAAGGQDRAQELMADLADELGLQDSRAVNTSGLDADGQAFSARDLMVVAHHFAQNDYLMEVAGTDVYDWPGATDRDGRRWDGFQIQNHTRVAGRVDGGLGLKNGYTQNARGSFVALAERDGRRVVSVLLRNETMTREAAVDLLEWGFAQSDPEPLAMVRMDPPDDDEPGASAAPHPVAENLHAAADDDDASAGTAFPPAALWGAGALAVLALLLGLVIGLRASRGRRNRRRQRDRRSARRPGAQPARSDARPARRPRH</sequence>
<feature type="compositionally biased region" description="Low complexity" evidence="10">
    <location>
        <begin position="8"/>
        <end position="55"/>
    </location>
</feature>
<dbReference type="InterPro" id="IPR001967">
    <property type="entry name" value="Peptidase_S11_N"/>
</dbReference>
<name>A0A8J2TX49_9MICO</name>
<feature type="region of interest" description="Disordered" evidence="10">
    <location>
        <begin position="376"/>
        <end position="410"/>
    </location>
</feature>
<dbReference type="GO" id="GO:0046677">
    <property type="term" value="P:response to antibiotic"/>
    <property type="evidence" value="ECO:0007669"/>
    <property type="project" value="InterPro"/>
</dbReference>
<evidence type="ECO:0000256" key="4">
    <source>
        <dbReference type="ARBA" id="ARBA00022960"/>
    </source>
</evidence>
<dbReference type="AlphaFoldDB" id="A0A8J2TX49"/>
<dbReference type="GO" id="GO:0030655">
    <property type="term" value="P:beta-lactam antibiotic catabolic process"/>
    <property type="evidence" value="ECO:0007669"/>
    <property type="project" value="InterPro"/>
</dbReference>
<organism evidence="13 14">
    <name type="scientific">Sediminivirga luteola</name>
    <dbReference type="NCBI Taxonomy" id="1774748"/>
    <lineage>
        <taxon>Bacteria</taxon>
        <taxon>Bacillati</taxon>
        <taxon>Actinomycetota</taxon>
        <taxon>Actinomycetes</taxon>
        <taxon>Micrococcales</taxon>
        <taxon>Brevibacteriaceae</taxon>
        <taxon>Sediminivirga</taxon>
    </lineage>
</organism>
<dbReference type="SUPFAM" id="SSF56601">
    <property type="entry name" value="beta-lactamase/transpeptidase-like"/>
    <property type="match status" value="1"/>
</dbReference>
<evidence type="ECO:0000313" key="13">
    <source>
        <dbReference type="EMBL" id="GGA11323.1"/>
    </source>
</evidence>
<evidence type="ECO:0000256" key="9">
    <source>
        <dbReference type="RuleBase" id="RU004016"/>
    </source>
</evidence>
<accession>A0A8J2TX49</accession>
<comment type="similarity">
    <text evidence="1 9">Belongs to the peptidase S11 family.</text>
</comment>
<dbReference type="Gene3D" id="3.40.710.10">
    <property type="entry name" value="DD-peptidase/beta-lactamase superfamily"/>
    <property type="match status" value="1"/>
</dbReference>
<keyword evidence="2" id="KW-0732">Signal</keyword>
<dbReference type="InterPro" id="IPR012338">
    <property type="entry name" value="Beta-lactam/transpept-like"/>
</dbReference>
<dbReference type="GO" id="GO:0008360">
    <property type="term" value="P:regulation of cell shape"/>
    <property type="evidence" value="ECO:0007669"/>
    <property type="project" value="UniProtKB-KW"/>
</dbReference>
<evidence type="ECO:0000256" key="8">
    <source>
        <dbReference type="PIRSR" id="PIRSR618044-2"/>
    </source>
</evidence>
<keyword evidence="3" id="KW-0378">Hydrolase</keyword>
<feature type="active site" evidence="7">
    <location>
        <position position="143"/>
    </location>
</feature>
<dbReference type="GO" id="GO:0009252">
    <property type="term" value="P:peptidoglycan biosynthetic process"/>
    <property type="evidence" value="ECO:0007669"/>
    <property type="project" value="UniProtKB-KW"/>
</dbReference>
<proteinExistence type="inferred from homology"/>
<dbReference type="GO" id="GO:0009002">
    <property type="term" value="F:serine-type D-Ala-D-Ala carboxypeptidase activity"/>
    <property type="evidence" value="ECO:0007669"/>
    <property type="project" value="InterPro"/>
</dbReference>
<evidence type="ECO:0000256" key="7">
    <source>
        <dbReference type="PIRSR" id="PIRSR618044-1"/>
    </source>
</evidence>
<keyword evidence="5" id="KW-0573">Peptidoglycan synthesis</keyword>
<reference evidence="13" key="1">
    <citation type="journal article" date="2014" name="Int. J. Syst. Evol. Microbiol.">
        <title>Complete genome sequence of Corynebacterium casei LMG S-19264T (=DSM 44701T), isolated from a smear-ripened cheese.</title>
        <authorList>
            <consortium name="US DOE Joint Genome Institute (JGI-PGF)"/>
            <person name="Walter F."/>
            <person name="Albersmeier A."/>
            <person name="Kalinowski J."/>
            <person name="Ruckert C."/>
        </authorList>
    </citation>
    <scope>NUCLEOTIDE SEQUENCE</scope>
    <source>
        <strain evidence="13">CGMCC 1.12785</strain>
    </source>
</reference>
<feature type="domain" description="Peptidase S11 D-alanyl-D-alanine carboxypeptidase A N-terminal" evidence="12">
    <location>
        <begin position="57"/>
        <end position="283"/>
    </location>
</feature>
<feature type="binding site" evidence="8">
    <location>
        <position position="254"/>
    </location>
    <ligand>
        <name>substrate</name>
    </ligand>
</feature>
<keyword evidence="4" id="KW-0133">Cell shape</keyword>
<evidence type="ECO:0000256" key="3">
    <source>
        <dbReference type="ARBA" id="ARBA00022801"/>
    </source>
</evidence>
<comment type="caution">
    <text evidence="13">The sequence shown here is derived from an EMBL/GenBank/DDBJ whole genome shotgun (WGS) entry which is preliminary data.</text>
</comment>
<dbReference type="GO" id="GO:0006508">
    <property type="term" value="P:proteolysis"/>
    <property type="evidence" value="ECO:0007669"/>
    <property type="project" value="InterPro"/>
</dbReference>
<dbReference type="PANTHER" id="PTHR35333:SF3">
    <property type="entry name" value="BETA-LACTAMASE-TYPE TRANSPEPTIDASE FOLD CONTAINING PROTEIN"/>
    <property type="match status" value="1"/>
</dbReference>
<keyword evidence="6" id="KW-0961">Cell wall biogenesis/degradation</keyword>
<feature type="active site" description="Proton acceptor" evidence="7">
    <location>
        <position position="91"/>
    </location>
</feature>
<evidence type="ECO:0000256" key="10">
    <source>
        <dbReference type="SAM" id="MobiDB-lite"/>
    </source>
</evidence>
<feature type="active site" description="Acyl-ester intermediate" evidence="7">
    <location>
        <position position="88"/>
    </location>
</feature>
<reference evidence="13" key="2">
    <citation type="submission" date="2020-09" db="EMBL/GenBank/DDBJ databases">
        <authorList>
            <person name="Sun Q."/>
            <person name="Zhou Y."/>
        </authorList>
    </citation>
    <scope>NUCLEOTIDE SEQUENCE</scope>
    <source>
        <strain evidence="13">CGMCC 1.12785</strain>
    </source>
</reference>
<feature type="compositionally biased region" description="Basic residues" evidence="10">
    <location>
        <begin position="376"/>
        <end position="391"/>
    </location>
</feature>
<gene>
    <name evidence="13" type="ORF">GCM10011333_12720</name>
</gene>
<dbReference type="Proteomes" id="UP000616114">
    <property type="component" value="Unassembled WGS sequence"/>
</dbReference>
<keyword evidence="11" id="KW-0812">Transmembrane</keyword>
<dbReference type="RefSeq" id="WP_188550083.1">
    <property type="nucleotide sequence ID" value="NZ_BMFY01000004.1"/>
</dbReference>
<dbReference type="InterPro" id="IPR018044">
    <property type="entry name" value="Peptidase_S11"/>
</dbReference>
<evidence type="ECO:0000256" key="11">
    <source>
        <dbReference type="SAM" id="Phobius"/>
    </source>
</evidence>
<feature type="transmembrane region" description="Helical" evidence="11">
    <location>
        <begin position="351"/>
        <end position="375"/>
    </location>
</feature>
<keyword evidence="14" id="KW-1185">Reference proteome</keyword>
<feature type="region of interest" description="Disordered" evidence="10">
    <location>
        <begin position="1"/>
        <end position="67"/>
    </location>
</feature>
<evidence type="ECO:0000256" key="5">
    <source>
        <dbReference type="ARBA" id="ARBA00022984"/>
    </source>
</evidence>
<dbReference type="PRINTS" id="PR00725">
    <property type="entry name" value="DADACBPTASE1"/>
</dbReference>
<dbReference type="EMBL" id="BMFY01000004">
    <property type="protein sequence ID" value="GGA11323.1"/>
    <property type="molecule type" value="Genomic_DNA"/>
</dbReference>
<dbReference type="InterPro" id="IPR000871">
    <property type="entry name" value="Beta-lactam_class-A"/>
</dbReference>
<evidence type="ECO:0000256" key="1">
    <source>
        <dbReference type="ARBA" id="ARBA00007164"/>
    </source>
</evidence>
<evidence type="ECO:0000259" key="12">
    <source>
        <dbReference type="Pfam" id="PF00768"/>
    </source>
</evidence>
<keyword evidence="11" id="KW-1133">Transmembrane helix</keyword>
<dbReference type="Pfam" id="PF00768">
    <property type="entry name" value="Peptidase_S11"/>
    <property type="match status" value="1"/>
</dbReference>
<protein>
    <recommendedName>
        <fullName evidence="12">Peptidase S11 D-alanyl-D-alanine carboxypeptidase A N-terminal domain-containing protein</fullName>
    </recommendedName>
</protein>